<accession>A0A918ZMV2</accession>
<evidence type="ECO:0000313" key="1">
    <source>
        <dbReference type="EMBL" id="GHE61706.1"/>
    </source>
</evidence>
<reference evidence="1" key="1">
    <citation type="journal article" date="2014" name="Int. J. Syst. Evol. Microbiol.">
        <title>Complete genome sequence of Corynebacterium casei LMG S-19264T (=DSM 44701T), isolated from a smear-ripened cheese.</title>
        <authorList>
            <consortium name="US DOE Joint Genome Institute (JGI-PGF)"/>
            <person name="Walter F."/>
            <person name="Albersmeier A."/>
            <person name="Kalinowski J."/>
            <person name="Ruckert C."/>
        </authorList>
    </citation>
    <scope>NUCLEOTIDE SEQUENCE</scope>
    <source>
        <strain evidence="1">JCM 3302</strain>
    </source>
</reference>
<comment type="caution">
    <text evidence="1">The sequence shown here is derived from an EMBL/GenBank/DDBJ whole genome shotgun (WGS) entry which is preliminary data.</text>
</comment>
<dbReference type="Proteomes" id="UP000641386">
    <property type="component" value="Unassembled WGS sequence"/>
</dbReference>
<dbReference type="AlphaFoldDB" id="A0A918ZMV2"/>
<protein>
    <submittedName>
        <fullName evidence="1">Uncharacterized protein</fullName>
    </submittedName>
</protein>
<evidence type="ECO:0000313" key="2">
    <source>
        <dbReference type="Proteomes" id="UP000641386"/>
    </source>
</evidence>
<gene>
    <name evidence="1" type="ORF">GCM10014715_13990</name>
</gene>
<sequence>MLSYGVEQGVLVITVDGDPGRDDRPVLAQAISDLVRAHRPTPVVIVLDEPAPGDAAVGVALQAHRLCGPLGVLVSVATHSAAARRILEAEADTDCTRLVVHARVDTAIAATFAAAM</sequence>
<name>A0A918ZMV2_9ACTN</name>
<dbReference type="EMBL" id="BNBC01000004">
    <property type="protein sequence ID" value="GHE61706.1"/>
    <property type="molecule type" value="Genomic_DNA"/>
</dbReference>
<reference evidence="1" key="2">
    <citation type="submission" date="2020-09" db="EMBL/GenBank/DDBJ databases">
        <authorList>
            <person name="Sun Q."/>
            <person name="Ohkuma M."/>
        </authorList>
    </citation>
    <scope>NUCLEOTIDE SEQUENCE</scope>
    <source>
        <strain evidence="1">JCM 3302</strain>
    </source>
</reference>
<proteinExistence type="predicted"/>
<organism evidence="1 2">
    <name type="scientific">Streptomyces spiralis</name>
    <dbReference type="NCBI Taxonomy" id="66376"/>
    <lineage>
        <taxon>Bacteria</taxon>
        <taxon>Bacillati</taxon>
        <taxon>Actinomycetota</taxon>
        <taxon>Actinomycetes</taxon>
        <taxon>Kitasatosporales</taxon>
        <taxon>Streptomycetaceae</taxon>
        <taxon>Streptomyces</taxon>
    </lineage>
</organism>
<keyword evidence="2" id="KW-1185">Reference proteome</keyword>
<dbReference type="RefSeq" id="WP_189897722.1">
    <property type="nucleotide sequence ID" value="NZ_BNBC01000004.1"/>
</dbReference>